<keyword evidence="5 7" id="KW-0560">Oxidoreductase</keyword>
<dbReference type="KEGG" id="sch:Sphch_3258"/>
<dbReference type="Gene3D" id="3.30.70.2740">
    <property type="match status" value="1"/>
</dbReference>
<dbReference type="AlphaFoldDB" id="F6F356"/>
<dbReference type="Gene3D" id="1.10.45.10">
    <property type="entry name" value="Vanillyl-alcohol Oxidase, Chain A, domain 4"/>
    <property type="match status" value="1"/>
</dbReference>
<dbReference type="FunFam" id="1.10.45.10:FF:000001">
    <property type="entry name" value="D-lactate dehydrogenase mitochondrial"/>
    <property type="match status" value="1"/>
</dbReference>
<dbReference type="Gene3D" id="3.30.43.10">
    <property type="entry name" value="Uridine Diphospho-n-acetylenolpyruvylglucosamine Reductase, domain 2"/>
    <property type="match status" value="1"/>
</dbReference>
<dbReference type="STRING" id="690566.Sphch_3258"/>
<dbReference type="GO" id="GO:0004458">
    <property type="term" value="F:D-lactate dehydrogenase (cytochrome) activity"/>
    <property type="evidence" value="ECO:0007669"/>
    <property type="project" value="UniProtKB-EC"/>
</dbReference>
<dbReference type="InterPro" id="IPR051264">
    <property type="entry name" value="FAD-oxidored/transferase_4"/>
</dbReference>
<dbReference type="HOGENOM" id="CLU_017779_4_1_5"/>
<dbReference type="InterPro" id="IPR006094">
    <property type="entry name" value="Oxid_FAD_bind_N"/>
</dbReference>
<dbReference type="PANTHER" id="PTHR43716:SF1">
    <property type="entry name" value="D-2-HYDROXYGLUTARATE DEHYDROGENASE, MITOCHONDRIAL"/>
    <property type="match status" value="1"/>
</dbReference>
<dbReference type="PROSITE" id="PS51387">
    <property type="entry name" value="FAD_PCMH"/>
    <property type="match status" value="1"/>
</dbReference>
<feature type="domain" description="FAD-binding PCMH-type" evidence="6">
    <location>
        <begin position="41"/>
        <end position="221"/>
    </location>
</feature>
<dbReference type="GO" id="GO:0022904">
    <property type="term" value="P:respiratory electron transport chain"/>
    <property type="evidence" value="ECO:0007669"/>
    <property type="project" value="TreeGrafter"/>
</dbReference>
<dbReference type="Gene3D" id="3.30.465.10">
    <property type="match status" value="1"/>
</dbReference>
<sequence>MTVAPAVSAAAFESGLFAIVGPRGLIRPEEFGARSCDPFRQVPIQSRFLVRPSCTAEVAQVVRLCRAHGVPIITHGGATGVCGGAFTREDSIVVSLERMNAIAEISHADQLAVVEAGVPVEALQEAAAAQGLFYAVDLGSKGSATIGGTLATNAGGNHVLRWGMTRMNVLGIEAVLADGTIVSAMNRLIKNNSGYDLKHMLIGSEGTLGIITRAVMKLEPLPTTHEVAFVAVPTMDKVVSLLTLARAVPSLSAFEVMWDDYYRLVAESRAGRRPIEPGCAYHVLIETMGYDEQYDHERLARLIERASEDGLIADGVLASSERQRSDLWRVREASDVLVREFKELVSFDIGIPLTVLEAFVGDARTALTAAFPDMRMVTFGHLGDGNVHFGVSIGTGTIERTRDIEDVVFAVVAEYGGVLTAEHGVGQTKREFLPRHKDAGEMAMMRMVRNALDPDRILNPDVLF</sequence>
<dbReference type="EMBL" id="CP002799">
    <property type="protein sequence ID" value="AEG50868.1"/>
    <property type="molecule type" value="Genomic_DNA"/>
</dbReference>
<evidence type="ECO:0000256" key="3">
    <source>
        <dbReference type="ARBA" id="ARBA00022630"/>
    </source>
</evidence>
<evidence type="ECO:0000313" key="7">
    <source>
        <dbReference type="EMBL" id="AEG50868.1"/>
    </source>
</evidence>
<evidence type="ECO:0000259" key="6">
    <source>
        <dbReference type="PROSITE" id="PS51387"/>
    </source>
</evidence>
<dbReference type="Proteomes" id="UP000007150">
    <property type="component" value="Chromosome 2"/>
</dbReference>
<organism evidence="7 8">
    <name type="scientific">Sphingobium chlorophenolicum L-1</name>
    <dbReference type="NCBI Taxonomy" id="690566"/>
    <lineage>
        <taxon>Bacteria</taxon>
        <taxon>Pseudomonadati</taxon>
        <taxon>Pseudomonadota</taxon>
        <taxon>Alphaproteobacteria</taxon>
        <taxon>Sphingomonadales</taxon>
        <taxon>Sphingomonadaceae</taxon>
        <taxon>Sphingobium</taxon>
    </lineage>
</organism>
<dbReference type="InterPro" id="IPR004113">
    <property type="entry name" value="FAD-bd_oxidored_4_C"/>
</dbReference>
<evidence type="ECO:0000313" key="8">
    <source>
        <dbReference type="Proteomes" id="UP000007150"/>
    </source>
</evidence>
<dbReference type="EC" id="1.1.2.4" evidence="7"/>
<proteinExistence type="inferred from homology"/>
<dbReference type="InterPro" id="IPR016171">
    <property type="entry name" value="Vanillyl_alc_oxidase_C-sub2"/>
</dbReference>
<protein>
    <submittedName>
        <fullName evidence="7">D-lactate dehydrogenase (Cytochrome)</fullName>
        <ecNumber evidence="7">1.1.2.4</ecNumber>
    </submittedName>
</protein>
<dbReference type="Pfam" id="PF01565">
    <property type="entry name" value="FAD_binding_4"/>
    <property type="match status" value="1"/>
</dbReference>
<accession>F6F356</accession>
<dbReference type="SUPFAM" id="SSF56176">
    <property type="entry name" value="FAD-binding/transporter-associated domain-like"/>
    <property type="match status" value="1"/>
</dbReference>
<keyword evidence="4" id="KW-0274">FAD</keyword>
<dbReference type="PANTHER" id="PTHR43716">
    <property type="entry name" value="D-2-HYDROXYGLUTARATE DEHYDROGENASE, MITOCHONDRIAL"/>
    <property type="match status" value="1"/>
</dbReference>
<comment type="similarity">
    <text evidence="2">Belongs to the FAD-binding oxidoreductase/transferase type 4 family.</text>
</comment>
<dbReference type="InterPro" id="IPR016169">
    <property type="entry name" value="FAD-bd_PCMH_sub2"/>
</dbReference>
<dbReference type="GO" id="GO:0071949">
    <property type="term" value="F:FAD binding"/>
    <property type="evidence" value="ECO:0007669"/>
    <property type="project" value="InterPro"/>
</dbReference>
<evidence type="ECO:0000256" key="4">
    <source>
        <dbReference type="ARBA" id="ARBA00022827"/>
    </source>
</evidence>
<evidence type="ECO:0000256" key="1">
    <source>
        <dbReference type="ARBA" id="ARBA00001974"/>
    </source>
</evidence>
<evidence type="ECO:0000256" key="2">
    <source>
        <dbReference type="ARBA" id="ARBA00008000"/>
    </source>
</evidence>
<dbReference type="InterPro" id="IPR016166">
    <property type="entry name" value="FAD-bd_PCMH"/>
</dbReference>
<dbReference type="Pfam" id="PF02913">
    <property type="entry name" value="FAD-oxidase_C"/>
    <property type="match status" value="1"/>
</dbReference>
<dbReference type="Gene3D" id="3.30.70.2190">
    <property type="match status" value="1"/>
</dbReference>
<dbReference type="InterPro" id="IPR016164">
    <property type="entry name" value="FAD-linked_Oxase-like_C"/>
</dbReference>
<name>F6F356_SPHCR</name>
<comment type="cofactor">
    <cofactor evidence="1">
        <name>FAD</name>
        <dbReference type="ChEBI" id="CHEBI:57692"/>
    </cofactor>
</comment>
<gene>
    <name evidence="7" type="ORF">Sphch_3258</name>
</gene>
<dbReference type="InterPro" id="IPR036318">
    <property type="entry name" value="FAD-bd_PCMH-like_sf"/>
</dbReference>
<keyword evidence="3" id="KW-0285">Flavoprotein</keyword>
<dbReference type="SUPFAM" id="SSF55103">
    <property type="entry name" value="FAD-linked oxidases, C-terminal domain"/>
    <property type="match status" value="1"/>
</dbReference>
<evidence type="ECO:0000256" key="5">
    <source>
        <dbReference type="ARBA" id="ARBA00023002"/>
    </source>
</evidence>
<reference evidence="7 8" key="1">
    <citation type="submission" date="2011-05" db="EMBL/GenBank/DDBJ databases">
        <title>Complete sequence of chromosome 2 of Sphingobium chlorophenolicum L-1.</title>
        <authorList>
            <consortium name="US DOE Joint Genome Institute"/>
            <person name="Lucas S."/>
            <person name="Han J."/>
            <person name="Lapidus A."/>
            <person name="Cheng J.-F."/>
            <person name="Goodwin L."/>
            <person name="Pitluck S."/>
            <person name="Peters L."/>
            <person name="Daligault H."/>
            <person name="Han C."/>
            <person name="Tapia R."/>
            <person name="Land M."/>
            <person name="Hauser L."/>
            <person name="Kyrpides N."/>
            <person name="Ivanova N."/>
            <person name="Pagani I."/>
            <person name="Turner P."/>
            <person name="Copley S."/>
            <person name="Woyke T."/>
        </authorList>
    </citation>
    <scope>NUCLEOTIDE SEQUENCE [LARGE SCALE GENOMIC DNA]</scope>
    <source>
        <strain evidence="7 8">L-1</strain>
    </source>
</reference>
<dbReference type="RefSeq" id="WP_013849098.1">
    <property type="nucleotide sequence ID" value="NC_015594.1"/>
</dbReference>
<dbReference type="InterPro" id="IPR016167">
    <property type="entry name" value="FAD-bd_PCMH_sub1"/>
</dbReference>
<keyword evidence="8" id="KW-1185">Reference proteome</keyword>